<evidence type="ECO:0000313" key="1">
    <source>
        <dbReference type="EMBL" id="VDK24224.1"/>
    </source>
</evidence>
<evidence type="ECO:0000313" key="3">
    <source>
        <dbReference type="Proteomes" id="UP000267096"/>
    </source>
</evidence>
<reference evidence="4 5" key="1">
    <citation type="submission" date="2017-02" db="UniProtKB">
        <authorList>
            <consortium name="WormBaseParasite"/>
        </authorList>
    </citation>
    <scope>IDENTIFICATION</scope>
</reference>
<evidence type="ECO:0000313" key="4">
    <source>
        <dbReference type="WBParaSite" id="ASIM_0000483201-mRNA-1"/>
    </source>
</evidence>
<protein>
    <submittedName>
        <fullName evidence="4 5">Transposase</fullName>
    </submittedName>
</protein>
<sequence>MRYRDVAKFVIWPECTLPKEYNRGYVVRSYFHSYNEDKSKRTAIRYTHAGNHQSAVLRLNKASPKWSDTEVRKKLLSGELDTSAFIHPAGLKQDRSKVCVVL</sequence>
<reference evidence="1 3" key="2">
    <citation type="submission" date="2018-11" db="EMBL/GenBank/DDBJ databases">
        <authorList>
            <consortium name="Pathogen Informatics"/>
        </authorList>
    </citation>
    <scope>NUCLEOTIDE SEQUENCE [LARGE SCALE GENOMIC DNA]</scope>
</reference>
<dbReference type="WBParaSite" id="ASIM_0002101701-mRNA-1">
    <property type="protein sequence ID" value="ASIM_0002101701-mRNA-1"/>
    <property type="gene ID" value="ASIM_0002101701"/>
</dbReference>
<dbReference type="Proteomes" id="UP000267096">
    <property type="component" value="Unassembled WGS sequence"/>
</dbReference>
<gene>
    <name evidence="2" type="ORF">ASIM_LOCUS20393</name>
    <name evidence="1" type="ORF">ASIM_LOCUS4641</name>
</gene>
<organism evidence="4">
    <name type="scientific">Anisakis simplex</name>
    <name type="common">Herring worm</name>
    <dbReference type="NCBI Taxonomy" id="6269"/>
    <lineage>
        <taxon>Eukaryota</taxon>
        <taxon>Metazoa</taxon>
        <taxon>Ecdysozoa</taxon>
        <taxon>Nematoda</taxon>
        <taxon>Chromadorea</taxon>
        <taxon>Rhabditida</taxon>
        <taxon>Spirurina</taxon>
        <taxon>Ascaridomorpha</taxon>
        <taxon>Ascaridoidea</taxon>
        <taxon>Anisakidae</taxon>
        <taxon>Anisakis</taxon>
        <taxon>Anisakis simplex complex</taxon>
    </lineage>
</organism>
<evidence type="ECO:0000313" key="5">
    <source>
        <dbReference type="WBParaSite" id="ASIM_0002101701-mRNA-1"/>
    </source>
</evidence>
<keyword evidence="3" id="KW-1185">Reference proteome</keyword>
<name>A0A0M3JB58_ANISI</name>
<dbReference type="OrthoDB" id="5802207at2759"/>
<proteinExistence type="predicted"/>
<dbReference type="WBParaSite" id="ASIM_0000483201-mRNA-1">
    <property type="protein sequence ID" value="ASIM_0000483201-mRNA-1"/>
    <property type="gene ID" value="ASIM_0000483201"/>
</dbReference>
<dbReference type="AlphaFoldDB" id="A0A0M3JB58"/>
<dbReference type="EMBL" id="UYRR01039482">
    <property type="protein sequence ID" value="VDK76542.1"/>
    <property type="molecule type" value="Genomic_DNA"/>
</dbReference>
<evidence type="ECO:0000313" key="2">
    <source>
        <dbReference type="EMBL" id="VDK76542.1"/>
    </source>
</evidence>
<accession>A0A0M3JB58</accession>
<dbReference type="EMBL" id="UYRR01008289">
    <property type="protein sequence ID" value="VDK24224.1"/>
    <property type="molecule type" value="Genomic_DNA"/>
</dbReference>